<feature type="domain" description="ABC3 transporter permease C-terminal" evidence="7">
    <location>
        <begin position="259"/>
        <end position="376"/>
    </location>
</feature>
<feature type="transmembrane region" description="Helical" evidence="6">
    <location>
        <begin position="711"/>
        <end position="732"/>
    </location>
</feature>
<dbReference type="InterPro" id="IPR003838">
    <property type="entry name" value="ABC3_permease_C"/>
</dbReference>
<dbReference type="InterPro" id="IPR038766">
    <property type="entry name" value="Membrane_comp_ABC_pdt"/>
</dbReference>
<protein>
    <submittedName>
        <fullName evidence="8">ABC transporter permease</fullName>
    </submittedName>
</protein>
<comment type="subcellular location">
    <subcellularLocation>
        <location evidence="1">Cell membrane</location>
        <topology evidence="1">Multi-pass membrane protein</topology>
    </subcellularLocation>
</comment>
<evidence type="ECO:0000256" key="6">
    <source>
        <dbReference type="SAM" id="Phobius"/>
    </source>
</evidence>
<evidence type="ECO:0000256" key="5">
    <source>
        <dbReference type="ARBA" id="ARBA00023136"/>
    </source>
</evidence>
<keyword evidence="9" id="KW-1185">Reference proteome</keyword>
<keyword evidence="5 6" id="KW-0472">Membrane</keyword>
<feature type="transmembrane region" description="Helical" evidence="6">
    <location>
        <begin position="389"/>
        <end position="409"/>
    </location>
</feature>
<organism evidence="8 9">
    <name type="scientific">Shewanella cutis</name>
    <dbReference type="NCBI Taxonomy" id="2766780"/>
    <lineage>
        <taxon>Bacteria</taxon>
        <taxon>Pseudomonadati</taxon>
        <taxon>Pseudomonadota</taxon>
        <taxon>Gammaproteobacteria</taxon>
        <taxon>Alteromonadales</taxon>
        <taxon>Shewanellaceae</taxon>
        <taxon>Shewanella</taxon>
    </lineage>
</organism>
<feature type="transmembrane region" description="Helical" evidence="6">
    <location>
        <begin position="800"/>
        <end position="821"/>
    </location>
</feature>
<feature type="transmembrane region" description="Helical" evidence="6">
    <location>
        <begin position="300"/>
        <end position="325"/>
    </location>
</feature>
<evidence type="ECO:0000256" key="4">
    <source>
        <dbReference type="ARBA" id="ARBA00022989"/>
    </source>
</evidence>
<feature type="transmembrane region" description="Helical" evidence="6">
    <location>
        <begin position="345"/>
        <end position="368"/>
    </location>
</feature>
<dbReference type="Proteomes" id="UP000829384">
    <property type="component" value="Unassembled WGS sequence"/>
</dbReference>
<evidence type="ECO:0000313" key="8">
    <source>
        <dbReference type="EMBL" id="MCG9965365.1"/>
    </source>
</evidence>
<evidence type="ECO:0000256" key="3">
    <source>
        <dbReference type="ARBA" id="ARBA00022692"/>
    </source>
</evidence>
<gene>
    <name evidence="8" type="ORF">H9J30_15785</name>
</gene>
<dbReference type="PANTHER" id="PTHR30287">
    <property type="entry name" value="MEMBRANE COMPONENT OF PREDICTED ABC SUPERFAMILY METABOLITE UPTAKE TRANSPORTER"/>
    <property type="match status" value="1"/>
</dbReference>
<sequence length="839" mass="91308">MELSLAWRLFKRELQQGQLLLIILAITLAVLSVSGLARVSERLQVAINGQATQFIAADRIIDSPVQIDSTILAKADELGLKHVTNMQFNSMVYAGDQFQLVTVRAVEQGYPLKGHIELKGDNAIDKGTDIKADGLPKANEIWFESRLGGLLGYPKMLELGNSEFNLSQEISRLPDAGFNPFASSPVVLMRIEDVAKTGVIQPGSRVTYLYQFAGEEAALTAFENSVKPLLNNSQRWVDVQSGDSPIAGAVKRAERFLLLASLLGIALACAAIGIAAQRYCQRHYDVVAMLKTFGASSSQIRCLFGIHLLLVTLFGIGLGLMGGALLDLGINQLLPPEIAAYSPPLTRPILLGISTGLISAFMFSAYPLMRLLAIPPLRVLQRQLEGLQLGMWLHLLLSLGAMALLGYLYSQSWALTLTVVAAVLLLGVLLSLLGFVMIRLGHSVGMKTTNPLQLALAGLRRRARQNAVQLVGFSAALVLLLTILALRQDLLNEWQKQLPENAPNYFLVNIAPDDAKPLNDFMAQKGIAATDIYPVIRGRLTQINGETLISNEQAEAGEKGRVGISRELNLTWRNTLPANNELLEGQFNQAADEVSVESGVAERLGVKLGDKLTYVIDNQELTVKIASIRAVHWETLQPNFFMIFTQEALAPFAYTSMASFYLDEKGPNNTVSGEGAPKNTLILELIQQFPTVSIIDVGAMVGQLRQIIEQVSLSLTLVLVLVLLASALVLIAQTEAGMATRQRELAVLRTFGASGWLLRSATGFEFALLGGIAGVLAVIVAEFALYLLKTQVFELNVYMHWPWWAIAPVSGALLVALLGVWRCRQLLNQSCGELLKAGN</sequence>
<feature type="transmembrane region" description="Helical" evidence="6">
    <location>
        <begin position="256"/>
        <end position="279"/>
    </location>
</feature>
<reference evidence="8 9" key="1">
    <citation type="submission" date="2020-08" db="EMBL/GenBank/DDBJ databases">
        <title>Whole genome sequence of Shewanella sp strain PS-2.</title>
        <authorList>
            <person name="Das S.K."/>
        </authorList>
    </citation>
    <scope>NUCLEOTIDE SEQUENCE [LARGE SCALE GENOMIC DNA]</scope>
    <source>
        <strain evidence="8 9">PS-2</strain>
    </source>
</reference>
<feature type="transmembrane region" description="Helical" evidence="6">
    <location>
        <begin position="467"/>
        <end position="486"/>
    </location>
</feature>
<feature type="domain" description="ABC3 transporter permease C-terminal" evidence="7">
    <location>
        <begin position="717"/>
        <end position="819"/>
    </location>
</feature>
<evidence type="ECO:0000259" key="7">
    <source>
        <dbReference type="Pfam" id="PF02687"/>
    </source>
</evidence>
<keyword evidence="3 6" id="KW-0812">Transmembrane</keyword>
<name>A0ABS9QYD4_9GAMM</name>
<dbReference type="EMBL" id="JACSDI010000013">
    <property type="protein sequence ID" value="MCG9965365.1"/>
    <property type="molecule type" value="Genomic_DNA"/>
</dbReference>
<dbReference type="RefSeq" id="WP_240131859.1">
    <property type="nucleotide sequence ID" value="NZ_JACSDI010000013.1"/>
</dbReference>
<evidence type="ECO:0000313" key="9">
    <source>
        <dbReference type="Proteomes" id="UP000829384"/>
    </source>
</evidence>
<accession>A0ABS9QYD4</accession>
<dbReference type="PANTHER" id="PTHR30287:SF1">
    <property type="entry name" value="INNER MEMBRANE PROTEIN"/>
    <property type="match status" value="1"/>
</dbReference>
<feature type="transmembrane region" description="Helical" evidence="6">
    <location>
        <begin position="766"/>
        <end position="788"/>
    </location>
</feature>
<evidence type="ECO:0000256" key="2">
    <source>
        <dbReference type="ARBA" id="ARBA00022475"/>
    </source>
</evidence>
<evidence type="ECO:0000256" key="1">
    <source>
        <dbReference type="ARBA" id="ARBA00004651"/>
    </source>
</evidence>
<feature type="transmembrane region" description="Helical" evidence="6">
    <location>
        <begin position="415"/>
        <end position="438"/>
    </location>
</feature>
<keyword evidence="2" id="KW-1003">Cell membrane</keyword>
<comment type="caution">
    <text evidence="8">The sequence shown here is derived from an EMBL/GenBank/DDBJ whole genome shotgun (WGS) entry which is preliminary data.</text>
</comment>
<proteinExistence type="predicted"/>
<keyword evidence="4 6" id="KW-1133">Transmembrane helix</keyword>
<dbReference type="Pfam" id="PF02687">
    <property type="entry name" value="FtsX"/>
    <property type="match status" value="2"/>
</dbReference>